<accession>A0A7Y3T4E6</accession>
<dbReference type="Proteomes" id="UP000526233">
    <property type="component" value="Unassembled WGS sequence"/>
</dbReference>
<proteinExistence type="predicted"/>
<name>A0A7Y3T4E6_9HYPH</name>
<dbReference type="AlphaFoldDB" id="A0A7Y3T4E6"/>
<reference evidence="1 2" key="1">
    <citation type="submission" date="2018-11" db="EMBL/GenBank/DDBJ databases">
        <title>Genome sequencing and analysis.</title>
        <authorList>
            <person name="Huang Y.-T."/>
        </authorList>
    </citation>
    <scope>NUCLEOTIDE SEQUENCE [LARGE SCALE GENOMIC DNA]</scope>
    <source>
        <strain evidence="1 2">SHIN</strain>
    </source>
</reference>
<comment type="caution">
    <text evidence="1">The sequence shown here is derived from an EMBL/GenBank/DDBJ whole genome shotgun (WGS) entry which is preliminary data.</text>
</comment>
<dbReference type="EMBL" id="PKQI01000001">
    <property type="protein sequence ID" value="NNV19970.1"/>
    <property type="molecule type" value="Genomic_DNA"/>
</dbReference>
<evidence type="ECO:0000313" key="2">
    <source>
        <dbReference type="Proteomes" id="UP000526233"/>
    </source>
</evidence>
<evidence type="ECO:0000313" key="1">
    <source>
        <dbReference type="EMBL" id="NNV19970.1"/>
    </source>
</evidence>
<gene>
    <name evidence="1" type="ORF">EHE22_05945</name>
</gene>
<protein>
    <submittedName>
        <fullName evidence="1">Uncharacterized protein</fullName>
    </submittedName>
</protein>
<sequence length="74" mass="8493">MVRNGDNTYQAIVHAVRVKHSLVEPFTPKDVRRVAPGWPYPRYFSYLANNCSDNQPLGKALFVRVARGRYILSD</sequence>
<organism evidence="1 2">
    <name type="scientific">Brucella pseudogrignonensis</name>
    <dbReference type="NCBI Taxonomy" id="419475"/>
    <lineage>
        <taxon>Bacteria</taxon>
        <taxon>Pseudomonadati</taxon>
        <taxon>Pseudomonadota</taxon>
        <taxon>Alphaproteobacteria</taxon>
        <taxon>Hyphomicrobiales</taxon>
        <taxon>Brucellaceae</taxon>
        <taxon>Brucella/Ochrobactrum group</taxon>
        <taxon>Brucella</taxon>
    </lineage>
</organism>